<dbReference type="PANTHER" id="PTHR31570">
    <property type="entry name" value="HAUS AUGMIN-LIKE COMPLEX SUBUNIT 1"/>
    <property type="match status" value="1"/>
</dbReference>
<protein>
    <submittedName>
        <fullName evidence="11">HAUS1 protein</fullName>
    </submittedName>
</protein>
<evidence type="ECO:0000256" key="3">
    <source>
        <dbReference type="ARBA" id="ARBA00022490"/>
    </source>
</evidence>
<dbReference type="GO" id="GO:0005874">
    <property type="term" value="C:microtubule"/>
    <property type="evidence" value="ECO:0007669"/>
    <property type="project" value="UniProtKB-KW"/>
</dbReference>
<evidence type="ECO:0000313" key="12">
    <source>
        <dbReference type="Proteomes" id="UP000529965"/>
    </source>
</evidence>
<comment type="subcellular location">
    <subcellularLocation>
        <location evidence="1">Cytoplasm</location>
        <location evidence="1">Cytoskeleton</location>
        <location evidence="1">Spindle</location>
    </subcellularLocation>
</comment>
<gene>
    <name evidence="11" type="primary">Haus1</name>
    <name evidence="11" type="ORF">ERIRUB_R14083</name>
</gene>
<reference evidence="11 12" key="1">
    <citation type="submission" date="2019-09" db="EMBL/GenBank/DDBJ databases">
        <title>Bird 10,000 Genomes (B10K) Project - Family phase.</title>
        <authorList>
            <person name="Zhang G."/>
        </authorList>
    </citation>
    <scope>NUCLEOTIDE SEQUENCE [LARGE SCALE GENOMIC DNA]</scope>
    <source>
        <strain evidence="11">OUT-0015</strain>
        <tissue evidence="11">Blood</tissue>
    </source>
</reference>
<keyword evidence="4" id="KW-0132">Cell division</keyword>
<keyword evidence="12" id="KW-1185">Reference proteome</keyword>
<dbReference type="GO" id="GO:0005829">
    <property type="term" value="C:cytosol"/>
    <property type="evidence" value="ECO:0007669"/>
    <property type="project" value="TreeGrafter"/>
</dbReference>
<dbReference type="Proteomes" id="UP000529965">
    <property type="component" value="Unassembled WGS sequence"/>
</dbReference>
<evidence type="ECO:0000256" key="9">
    <source>
        <dbReference type="ARBA" id="ARBA00023306"/>
    </source>
</evidence>
<keyword evidence="5" id="KW-0493">Microtubule</keyword>
<comment type="similarity">
    <text evidence="2">Belongs to the HAUS1 family.</text>
</comment>
<comment type="caution">
    <text evidence="11">The sequence shown here is derived from an EMBL/GenBank/DDBJ whole genome shotgun (WGS) entry which is preliminary data.</text>
</comment>
<evidence type="ECO:0000256" key="7">
    <source>
        <dbReference type="ARBA" id="ARBA00023054"/>
    </source>
</evidence>
<organism evidence="11 12">
    <name type="scientific">Erithacus rubecula</name>
    <name type="common">European robin</name>
    <dbReference type="NCBI Taxonomy" id="37610"/>
    <lineage>
        <taxon>Eukaryota</taxon>
        <taxon>Metazoa</taxon>
        <taxon>Chordata</taxon>
        <taxon>Craniata</taxon>
        <taxon>Vertebrata</taxon>
        <taxon>Euteleostomi</taxon>
        <taxon>Archelosauria</taxon>
        <taxon>Archosauria</taxon>
        <taxon>Dinosauria</taxon>
        <taxon>Saurischia</taxon>
        <taxon>Theropoda</taxon>
        <taxon>Coelurosauria</taxon>
        <taxon>Aves</taxon>
        <taxon>Neognathae</taxon>
        <taxon>Neoaves</taxon>
        <taxon>Telluraves</taxon>
        <taxon>Australaves</taxon>
        <taxon>Passeriformes</taxon>
        <taxon>Turdidae</taxon>
        <taxon>Erithacus</taxon>
    </lineage>
</organism>
<evidence type="ECO:0000256" key="2">
    <source>
        <dbReference type="ARBA" id="ARBA00005479"/>
    </source>
</evidence>
<dbReference type="InterPro" id="IPR026243">
    <property type="entry name" value="HAUS1"/>
</dbReference>
<keyword evidence="6" id="KW-0498">Mitosis</keyword>
<keyword evidence="3" id="KW-0963">Cytoplasm</keyword>
<dbReference type="GO" id="GO:0070652">
    <property type="term" value="C:HAUS complex"/>
    <property type="evidence" value="ECO:0007669"/>
    <property type="project" value="InterPro"/>
</dbReference>
<evidence type="ECO:0000313" key="11">
    <source>
        <dbReference type="EMBL" id="NWY76582.1"/>
    </source>
</evidence>
<dbReference type="GO" id="GO:0051301">
    <property type="term" value="P:cell division"/>
    <property type="evidence" value="ECO:0007669"/>
    <property type="project" value="UniProtKB-KW"/>
</dbReference>
<sequence length="191" mass="22428">QVTLWLRKLYLGLPVPWYEVNERAVDILYKIKEYNEERDKDVMLLIEDMKDRAAKYEAQAYEWHDILKESLDFSVYSLSDEAVANINDLVEGALELEVESMSLTSFYSAITSMTSELHKTKSKNNKMEQQLKTLRKKLTSAVMLEKKLTEDVEKVQESQKAERARIEFRSKNLKFLVLKIKDLKIKIKEAE</sequence>
<proteinExistence type="inferred from homology"/>
<feature type="non-terminal residue" evidence="11">
    <location>
        <position position="1"/>
    </location>
</feature>
<accession>A0A7K7H3X5</accession>
<dbReference type="EMBL" id="VZSK01002555">
    <property type="protein sequence ID" value="NWY76582.1"/>
    <property type="molecule type" value="Genomic_DNA"/>
</dbReference>
<dbReference type="PANTHER" id="PTHR31570:SF1">
    <property type="entry name" value="HAUS AUGMIN-LIKE COMPLEX SUBUNIT 1"/>
    <property type="match status" value="1"/>
</dbReference>
<dbReference type="GO" id="GO:0007098">
    <property type="term" value="P:centrosome cycle"/>
    <property type="evidence" value="ECO:0007669"/>
    <property type="project" value="TreeGrafter"/>
</dbReference>
<keyword evidence="8" id="KW-0206">Cytoskeleton</keyword>
<name>A0A7K7H3X5_ERIRU</name>
<evidence type="ECO:0000256" key="6">
    <source>
        <dbReference type="ARBA" id="ARBA00022776"/>
    </source>
</evidence>
<keyword evidence="9" id="KW-0131">Cell cycle</keyword>
<dbReference type="AlphaFoldDB" id="A0A7K7H3X5"/>
<dbReference type="GO" id="GO:0051225">
    <property type="term" value="P:spindle assembly"/>
    <property type="evidence" value="ECO:0007669"/>
    <property type="project" value="InterPro"/>
</dbReference>
<feature type="non-terminal residue" evidence="11">
    <location>
        <position position="191"/>
    </location>
</feature>
<feature type="coiled-coil region" evidence="10">
    <location>
        <begin position="110"/>
        <end position="144"/>
    </location>
</feature>
<keyword evidence="7 10" id="KW-0175">Coiled coil</keyword>
<dbReference type="Pfam" id="PF25762">
    <property type="entry name" value="HAUS1"/>
    <property type="match status" value="1"/>
</dbReference>
<evidence type="ECO:0000256" key="10">
    <source>
        <dbReference type="SAM" id="Coils"/>
    </source>
</evidence>
<dbReference type="GO" id="GO:0005819">
    <property type="term" value="C:spindle"/>
    <property type="evidence" value="ECO:0007669"/>
    <property type="project" value="UniProtKB-SubCell"/>
</dbReference>
<dbReference type="PRINTS" id="PR02087">
    <property type="entry name" value="HAUSAUGMINL1"/>
</dbReference>
<evidence type="ECO:0000256" key="1">
    <source>
        <dbReference type="ARBA" id="ARBA00004186"/>
    </source>
</evidence>
<evidence type="ECO:0000256" key="4">
    <source>
        <dbReference type="ARBA" id="ARBA00022618"/>
    </source>
</evidence>
<evidence type="ECO:0000256" key="5">
    <source>
        <dbReference type="ARBA" id="ARBA00022701"/>
    </source>
</evidence>
<evidence type="ECO:0000256" key="8">
    <source>
        <dbReference type="ARBA" id="ARBA00023212"/>
    </source>
</evidence>